<dbReference type="AlphaFoldDB" id="A0A0V0YZ16"/>
<evidence type="ECO:0000313" key="3">
    <source>
        <dbReference type="Proteomes" id="UP000054783"/>
    </source>
</evidence>
<evidence type="ECO:0000313" key="2">
    <source>
        <dbReference type="EMBL" id="KRY05368.1"/>
    </source>
</evidence>
<feature type="chain" id="PRO_5006873500" evidence="1">
    <location>
        <begin position="25"/>
        <end position="59"/>
    </location>
</feature>
<organism evidence="2 3">
    <name type="scientific">Trichinella patagoniensis</name>
    <dbReference type="NCBI Taxonomy" id="990121"/>
    <lineage>
        <taxon>Eukaryota</taxon>
        <taxon>Metazoa</taxon>
        <taxon>Ecdysozoa</taxon>
        <taxon>Nematoda</taxon>
        <taxon>Enoplea</taxon>
        <taxon>Dorylaimia</taxon>
        <taxon>Trichinellida</taxon>
        <taxon>Trichinellidae</taxon>
        <taxon>Trichinella</taxon>
    </lineage>
</organism>
<keyword evidence="1" id="KW-0732">Signal</keyword>
<keyword evidence="3" id="KW-1185">Reference proteome</keyword>
<proteinExistence type="predicted"/>
<comment type="caution">
    <text evidence="2">The sequence shown here is derived from an EMBL/GenBank/DDBJ whole genome shotgun (WGS) entry which is preliminary data.</text>
</comment>
<sequence>MFNRSRRHSQIAFPMVLMFFLVMQELRHRALVRSIKVDKVMQDMKKEEEGLRVLEWSTE</sequence>
<reference evidence="2 3" key="1">
    <citation type="submission" date="2015-01" db="EMBL/GenBank/DDBJ databases">
        <title>Evolution of Trichinella species and genotypes.</title>
        <authorList>
            <person name="Korhonen P.K."/>
            <person name="Edoardo P."/>
            <person name="Giuseppe L.R."/>
            <person name="Gasser R.B."/>
        </authorList>
    </citation>
    <scope>NUCLEOTIDE SEQUENCE [LARGE SCALE GENOMIC DNA]</scope>
    <source>
        <strain evidence="2">ISS2496</strain>
    </source>
</reference>
<feature type="signal peptide" evidence="1">
    <location>
        <begin position="1"/>
        <end position="24"/>
    </location>
</feature>
<name>A0A0V0YZ16_9BILA</name>
<evidence type="ECO:0000256" key="1">
    <source>
        <dbReference type="SAM" id="SignalP"/>
    </source>
</evidence>
<dbReference type="EMBL" id="JYDQ01001351">
    <property type="protein sequence ID" value="KRY05368.1"/>
    <property type="molecule type" value="Genomic_DNA"/>
</dbReference>
<dbReference type="Proteomes" id="UP000054783">
    <property type="component" value="Unassembled WGS sequence"/>
</dbReference>
<accession>A0A0V0YZ16</accession>
<protein>
    <submittedName>
        <fullName evidence="2">Uncharacterized protein</fullName>
    </submittedName>
</protein>
<gene>
    <name evidence="2" type="ORF">T12_11094</name>
</gene>